<reference evidence="1" key="1">
    <citation type="submission" date="2021-03" db="EMBL/GenBank/DDBJ databases">
        <authorList>
            <person name="Wang G."/>
        </authorList>
    </citation>
    <scope>NUCLEOTIDE SEQUENCE</scope>
    <source>
        <strain evidence="1">KCTC 12899</strain>
    </source>
</reference>
<dbReference type="EMBL" id="JAFREP010000005">
    <property type="protein sequence ID" value="MBO1318374.1"/>
    <property type="molecule type" value="Genomic_DNA"/>
</dbReference>
<gene>
    <name evidence="1" type="ORF">J3U88_07900</name>
</gene>
<proteinExistence type="predicted"/>
<protein>
    <submittedName>
        <fullName evidence="1">DUF503 domain-containing protein</fullName>
    </submittedName>
</protein>
<dbReference type="Pfam" id="PF04456">
    <property type="entry name" value="DUF503"/>
    <property type="match status" value="1"/>
</dbReference>
<evidence type="ECO:0000313" key="2">
    <source>
        <dbReference type="Proteomes" id="UP000664417"/>
    </source>
</evidence>
<dbReference type="AlphaFoldDB" id="A0A8J7U334"/>
<comment type="caution">
    <text evidence="1">The sequence shown here is derived from an EMBL/GenBank/DDBJ whole genome shotgun (WGS) entry which is preliminary data.</text>
</comment>
<dbReference type="InterPro" id="IPR007546">
    <property type="entry name" value="DUF503"/>
</dbReference>
<dbReference type="Proteomes" id="UP000664417">
    <property type="component" value="Unassembled WGS sequence"/>
</dbReference>
<evidence type="ECO:0000313" key="1">
    <source>
        <dbReference type="EMBL" id="MBO1318374.1"/>
    </source>
</evidence>
<organism evidence="1 2">
    <name type="scientific">Acanthopleuribacter pedis</name>
    <dbReference type="NCBI Taxonomy" id="442870"/>
    <lineage>
        <taxon>Bacteria</taxon>
        <taxon>Pseudomonadati</taxon>
        <taxon>Acidobacteriota</taxon>
        <taxon>Holophagae</taxon>
        <taxon>Acanthopleuribacterales</taxon>
        <taxon>Acanthopleuribacteraceae</taxon>
        <taxon>Acanthopleuribacter</taxon>
    </lineage>
</organism>
<name>A0A8J7U334_9BACT</name>
<dbReference type="RefSeq" id="WP_207858108.1">
    <property type="nucleotide sequence ID" value="NZ_JAFREP010000005.1"/>
</dbReference>
<accession>A0A8J7U334</accession>
<dbReference type="Gene3D" id="3.30.70.1120">
    <property type="entry name" value="TT1725-like"/>
    <property type="match status" value="1"/>
</dbReference>
<dbReference type="InterPro" id="IPR036746">
    <property type="entry name" value="TT1725-like_sf"/>
</dbReference>
<keyword evidence="2" id="KW-1185">Reference proteome</keyword>
<dbReference type="SUPFAM" id="SSF103007">
    <property type="entry name" value="Hypothetical protein TT1725"/>
    <property type="match status" value="1"/>
</dbReference>
<sequence length="93" mass="10615">MILELMTAEFRLEGCYSLKDKRKRLSGLRHRFGNATNIAVCESDYHDVHDRSEWTFVVVGNSQAVVEKTFAVIEDRLVNSVDAMLLGIEREAL</sequence>